<dbReference type="GO" id="GO:0019808">
    <property type="term" value="F:polyamine binding"/>
    <property type="evidence" value="ECO:0007669"/>
    <property type="project" value="InterPro"/>
</dbReference>
<dbReference type="InterPro" id="IPR006059">
    <property type="entry name" value="SBP"/>
</dbReference>
<evidence type="ECO:0000256" key="5">
    <source>
        <dbReference type="PIRSR" id="PIRSR019574-1"/>
    </source>
</evidence>
<evidence type="ECO:0000313" key="7">
    <source>
        <dbReference type="EMBL" id="CUR31074.1"/>
    </source>
</evidence>
<keyword evidence="8" id="KW-1185">Reference proteome</keyword>
<evidence type="ECO:0000256" key="4">
    <source>
        <dbReference type="ARBA" id="ARBA00022764"/>
    </source>
</evidence>
<dbReference type="Proteomes" id="UP000184315">
    <property type="component" value="Unassembled WGS sequence"/>
</dbReference>
<dbReference type="SUPFAM" id="SSF53850">
    <property type="entry name" value="Periplasmic binding protein-like II"/>
    <property type="match status" value="1"/>
</dbReference>
<feature type="binding site" evidence="5">
    <location>
        <position position="102"/>
    </location>
    <ligand>
        <name>spermidine</name>
        <dbReference type="ChEBI" id="CHEBI:57834"/>
    </ligand>
</feature>
<comment type="subcellular location">
    <subcellularLocation>
        <location evidence="1">Periplasm</location>
    </subcellularLocation>
</comment>
<dbReference type="PRINTS" id="PR00909">
    <property type="entry name" value="SPERMDNBNDNG"/>
</dbReference>
<dbReference type="GO" id="GO:0042597">
    <property type="term" value="C:periplasmic space"/>
    <property type="evidence" value="ECO:0007669"/>
    <property type="project" value="UniProtKB-SubCell"/>
</dbReference>
<dbReference type="Pfam" id="PF13416">
    <property type="entry name" value="SBP_bac_8"/>
    <property type="match status" value="1"/>
</dbReference>
<dbReference type="OrthoDB" id="9769319at2"/>
<protein>
    <submittedName>
        <fullName evidence="7">Extracellular solute-binding protein, family 1</fullName>
    </submittedName>
</protein>
<dbReference type="PROSITE" id="PS51318">
    <property type="entry name" value="TAT"/>
    <property type="match status" value="1"/>
</dbReference>
<evidence type="ECO:0000256" key="1">
    <source>
        <dbReference type="ARBA" id="ARBA00004418"/>
    </source>
</evidence>
<reference evidence="8" key="1">
    <citation type="submission" date="2015-10" db="EMBL/GenBank/DDBJ databases">
        <authorList>
            <person name="Regsiter A."/>
            <person name="william w."/>
        </authorList>
    </citation>
    <scope>NUCLEOTIDE SEQUENCE [LARGE SCALE GENOMIC DNA]</scope>
</reference>
<dbReference type="AlphaFoldDB" id="A0A1J1LGE5"/>
<accession>A0A1J1LGE5</accession>
<evidence type="ECO:0000256" key="2">
    <source>
        <dbReference type="ARBA" id="ARBA00022448"/>
    </source>
</evidence>
<dbReference type="InterPro" id="IPR001188">
    <property type="entry name" value="Sperm_putr-bd"/>
</dbReference>
<dbReference type="STRING" id="671072.PL9214290665"/>
<dbReference type="PIRSF" id="PIRSF019574">
    <property type="entry name" value="Periplasmic_polyamine_BP"/>
    <property type="match status" value="1"/>
</dbReference>
<proteinExistence type="predicted"/>
<dbReference type="GO" id="GO:0015846">
    <property type="term" value="P:polyamine transport"/>
    <property type="evidence" value="ECO:0007669"/>
    <property type="project" value="InterPro"/>
</dbReference>
<feature type="chain" id="PRO_5013289357" evidence="6">
    <location>
        <begin position="32"/>
        <end position="364"/>
    </location>
</feature>
<gene>
    <name evidence="7" type="ORF">PL9214290665</name>
</gene>
<evidence type="ECO:0000256" key="6">
    <source>
        <dbReference type="SAM" id="SignalP"/>
    </source>
</evidence>
<organism evidence="7 8">
    <name type="scientific">Planktothrix tepida PCC 9214</name>
    <dbReference type="NCBI Taxonomy" id="671072"/>
    <lineage>
        <taxon>Bacteria</taxon>
        <taxon>Bacillati</taxon>
        <taxon>Cyanobacteriota</taxon>
        <taxon>Cyanophyceae</taxon>
        <taxon>Oscillatoriophycideae</taxon>
        <taxon>Oscillatoriales</taxon>
        <taxon>Microcoleaceae</taxon>
        <taxon>Planktothrix</taxon>
    </lineage>
</organism>
<feature type="binding site" evidence="5">
    <location>
        <begin position="186"/>
        <end position="189"/>
    </location>
    <ligand>
        <name>spermidine</name>
        <dbReference type="ChEBI" id="CHEBI:57834"/>
    </ligand>
</feature>
<sequence>MRVAQTRRQFLQTSVAAMVASSLSSCGWTLAEVKTTPNTQVSSDTLYIYTWAGYTDQDLLDRFREETGLKVVADVFDSNEAMLARLQAGGAGAYSVIYPSEYMVQKMATLGLLTELDRSLLVGLEDLFPQFQDPGYDPGGRYSVPISWGTTGLIFNPKNLQTPPQDWDYLWKYKDQLSKRFTLLNDVREVMGATLRMLGYSYNSTDPNQIRQAYEKLVTLRPAIASFSTDSWRPQMIVGDLFVAMCYSSDAAEIMEENEDLRYITPDSGSSLWTDTMVIPKSAPNPDAAYKWINFMLQPDVAATLVKRLKFATPSRLAYERLPEILRNDPTLFPPESVIARSEAISPVGKATEIYERYWTQLTS</sequence>
<dbReference type="PROSITE" id="PS51257">
    <property type="entry name" value="PROKAR_LIPOPROTEIN"/>
    <property type="match status" value="1"/>
</dbReference>
<keyword evidence="2" id="KW-0813">Transport</keyword>
<dbReference type="CDD" id="cd13590">
    <property type="entry name" value="PBP2_PotD_PotF_like"/>
    <property type="match status" value="1"/>
</dbReference>
<evidence type="ECO:0000256" key="3">
    <source>
        <dbReference type="ARBA" id="ARBA00022729"/>
    </source>
</evidence>
<name>A0A1J1LGE5_9CYAN</name>
<feature type="signal peptide" evidence="6">
    <location>
        <begin position="1"/>
        <end position="31"/>
    </location>
</feature>
<dbReference type="PANTHER" id="PTHR30222:SF17">
    <property type="entry name" value="SPERMIDINE_PUTRESCINE-BINDING PERIPLASMIC PROTEIN"/>
    <property type="match status" value="1"/>
</dbReference>
<dbReference type="EMBL" id="CZDF01000132">
    <property type="protein sequence ID" value="CUR31074.1"/>
    <property type="molecule type" value="Genomic_DNA"/>
</dbReference>
<keyword evidence="4" id="KW-0574">Periplasm</keyword>
<dbReference type="InterPro" id="IPR006311">
    <property type="entry name" value="TAT_signal"/>
</dbReference>
<dbReference type="PANTHER" id="PTHR30222">
    <property type="entry name" value="SPERMIDINE/PUTRESCINE-BINDING PERIPLASMIC PROTEIN"/>
    <property type="match status" value="1"/>
</dbReference>
<dbReference type="Gene3D" id="3.40.190.10">
    <property type="entry name" value="Periplasmic binding protein-like II"/>
    <property type="match status" value="2"/>
</dbReference>
<keyword evidence="3 6" id="KW-0732">Signal</keyword>
<evidence type="ECO:0000313" key="8">
    <source>
        <dbReference type="Proteomes" id="UP000184315"/>
    </source>
</evidence>
<dbReference type="RefSeq" id="WP_072717998.1">
    <property type="nucleotide sequence ID" value="NZ_LN889782.1"/>
</dbReference>